<feature type="domain" description="Glycosyltransferase subfamily 4-like N-terminal" evidence="2">
    <location>
        <begin position="14"/>
        <end position="179"/>
    </location>
</feature>
<dbReference type="AlphaFoldDB" id="A0A1F4ZTK4"/>
<dbReference type="GO" id="GO:0016757">
    <property type="term" value="F:glycosyltransferase activity"/>
    <property type="evidence" value="ECO:0007669"/>
    <property type="project" value="InterPro"/>
</dbReference>
<protein>
    <recommendedName>
        <fullName evidence="5">Glycosyl transferase family 1 domain-containing protein</fullName>
    </recommendedName>
</protein>
<evidence type="ECO:0000259" key="2">
    <source>
        <dbReference type="Pfam" id="PF13439"/>
    </source>
</evidence>
<comment type="caution">
    <text evidence="3">The sequence shown here is derived from an EMBL/GenBank/DDBJ whole genome shotgun (WGS) entry which is preliminary data.</text>
</comment>
<dbReference type="Gene3D" id="3.40.50.2000">
    <property type="entry name" value="Glycogen Phosphorylase B"/>
    <property type="match status" value="2"/>
</dbReference>
<dbReference type="InterPro" id="IPR001296">
    <property type="entry name" value="Glyco_trans_1"/>
</dbReference>
<dbReference type="STRING" id="1797263.A2397_01715"/>
<dbReference type="EMBL" id="MEXR01000023">
    <property type="protein sequence ID" value="OGD09763.1"/>
    <property type="molecule type" value="Genomic_DNA"/>
</dbReference>
<evidence type="ECO:0000259" key="1">
    <source>
        <dbReference type="Pfam" id="PF00534"/>
    </source>
</evidence>
<dbReference type="Proteomes" id="UP000176424">
    <property type="component" value="Unassembled WGS sequence"/>
</dbReference>
<dbReference type="Pfam" id="PF13439">
    <property type="entry name" value="Glyco_transf_4"/>
    <property type="match status" value="1"/>
</dbReference>
<dbReference type="PANTHER" id="PTHR45947:SF3">
    <property type="entry name" value="SULFOQUINOVOSYL TRANSFERASE SQD2"/>
    <property type="match status" value="1"/>
</dbReference>
<dbReference type="PANTHER" id="PTHR45947">
    <property type="entry name" value="SULFOQUINOVOSYL TRANSFERASE SQD2"/>
    <property type="match status" value="1"/>
</dbReference>
<accession>A0A1F4ZTK4</accession>
<reference evidence="3 4" key="1">
    <citation type="journal article" date="2016" name="Nat. Commun.">
        <title>Thousands of microbial genomes shed light on interconnected biogeochemical processes in an aquifer system.</title>
        <authorList>
            <person name="Anantharaman K."/>
            <person name="Brown C.T."/>
            <person name="Hug L.A."/>
            <person name="Sharon I."/>
            <person name="Castelle C.J."/>
            <person name="Probst A.J."/>
            <person name="Thomas B.C."/>
            <person name="Singh A."/>
            <person name="Wilkins M.J."/>
            <person name="Karaoz U."/>
            <person name="Brodie E.L."/>
            <person name="Williams K.H."/>
            <person name="Hubbard S.S."/>
            <person name="Banfield J.F."/>
        </authorList>
    </citation>
    <scope>NUCLEOTIDE SEQUENCE [LARGE SCALE GENOMIC DNA]</scope>
</reference>
<proteinExistence type="predicted"/>
<gene>
    <name evidence="3" type="ORF">A2397_01715</name>
</gene>
<name>A0A1F4ZTK4_9BACT</name>
<evidence type="ECO:0008006" key="5">
    <source>
        <dbReference type="Google" id="ProtNLM"/>
    </source>
</evidence>
<dbReference type="CDD" id="cd03801">
    <property type="entry name" value="GT4_PimA-like"/>
    <property type="match status" value="1"/>
</dbReference>
<organism evidence="3 4">
    <name type="scientific">Candidatus Amesbacteria bacterium RIFOXYB1_FULL_44_23</name>
    <dbReference type="NCBI Taxonomy" id="1797263"/>
    <lineage>
        <taxon>Bacteria</taxon>
        <taxon>Candidatus Amesiibacteriota</taxon>
    </lineage>
</organism>
<evidence type="ECO:0000313" key="3">
    <source>
        <dbReference type="EMBL" id="OGD09763.1"/>
    </source>
</evidence>
<feature type="domain" description="Glycosyl transferase family 1" evidence="1">
    <location>
        <begin position="193"/>
        <end position="344"/>
    </location>
</feature>
<dbReference type="InterPro" id="IPR028098">
    <property type="entry name" value="Glyco_trans_4-like_N"/>
</dbReference>
<sequence>MKIGIVCPYDLSIPGGVQNIVFETHKRLANRGHATTIISVGPEKKVNVPRSVFFGKAMPIEFNGAMASMNFGSWATDKQVSSYLKQEKFDVVCIHEPIIPFLNWEVMNVPGLVRVGWFHSTSFGDPLQFPMGIVTEPMQNLLALGLRGKIAASPTAKHVWRRVFTKGGIVISAGVDVARFTETSTADLGGLGRIKILFVGRLDMRKGVLEILRAFGEVVKSVDSELWIVGDGPQFEQAWELVRNTKIGGRVRFVGRVAESELAGYFKAADIYAAPSLGGESVGLVLLEAMAAGAPVVTYANVGYKYTLTGTPWSGQLVPVKSYKKLAGSIIELAKSAELRQKVADWQKEKVKDFDWEVVTDKFENYLNEVVSSKK</sequence>
<dbReference type="InterPro" id="IPR050194">
    <property type="entry name" value="Glycosyltransferase_grp1"/>
</dbReference>
<dbReference type="SUPFAM" id="SSF53756">
    <property type="entry name" value="UDP-Glycosyltransferase/glycogen phosphorylase"/>
    <property type="match status" value="1"/>
</dbReference>
<evidence type="ECO:0000313" key="4">
    <source>
        <dbReference type="Proteomes" id="UP000176424"/>
    </source>
</evidence>
<dbReference type="Pfam" id="PF00534">
    <property type="entry name" value="Glycos_transf_1"/>
    <property type="match status" value="1"/>
</dbReference>